<dbReference type="InterPro" id="IPR005467">
    <property type="entry name" value="His_kinase_dom"/>
</dbReference>
<evidence type="ECO:0000259" key="17">
    <source>
        <dbReference type="PROSITE" id="PS50109"/>
    </source>
</evidence>
<keyword evidence="5 15" id="KW-0597">Phosphoprotein</keyword>
<dbReference type="PRINTS" id="PR00344">
    <property type="entry name" value="BCTRLSENSOR"/>
</dbReference>
<evidence type="ECO:0000256" key="9">
    <source>
        <dbReference type="ARBA" id="ARBA00022777"/>
    </source>
</evidence>
<dbReference type="Pfam" id="PF00072">
    <property type="entry name" value="Response_reg"/>
    <property type="match status" value="1"/>
</dbReference>
<dbReference type="SUPFAM" id="SSF47226">
    <property type="entry name" value="Histidine-containing phosphotransfer domain, HPT domain"/>
    <property type="match status" value="1"/>
</dbReference>
<dbReference type="InterPro" id="IPR036890">
    <property type="entry name" value="HATPase_C_sf"/>
</dbReference>
<keyword evidence="4" id="KW-1003">Cell membrane</keyword>
<dbReference type="SMART" id="SM00387">
    <property type="entry name" value="HATPase_c"/>
    <property type="match status" value="1"/>
</dbReference>
<keyword evidence="11 16" id="KW-1133">Transmembrane helix</keyword>
<dbReference type="InterPro" id="IPR003660">
    <property type="entry name" value="HAMP_dom"/>
</dbReference>
<dbReference type="SUPFAM" id="SSF47384">
    <property type="entry name" value="Homodimeric domain of signal transducing histidine kinase"/>
    <property type="match status" value="1"/>
</dbReference>
<evidence type="ECO:0000256" key="1">
    <source>
        <dbReference type="ARBA" id="ARBA00000085"/>
    </source>
</evidence>
<keyword evidence="10" id="KW-0067">ATP-binding</keyword>
<dbReference type="RefSeq" id="WP_046858113.1">
    <property type="nucleotide sequence ID" value="NZ_CP011412.1"/>
</dbReference>
<dbReference type="FunFam" id="3.30.565.10:FF:000010">
    <property type="entry name" value="Sensor histidine kinase RcsC"/>
    <property type="match status" value="1"/>
</dbReference>
<dbReference type="InterPro" id="IPR003661">
    <property type="entry name" value="HisK_dim/P_dom"/>
</dbReference>
<evidence type="ECO:0000256" key="10">
    <source>
        <dbReference type="ARBA" id="ARBA00022840"/>
    </source>
</evidence>
<evidence type="ECO:0000256" key="15">
    <source>
        <dbReference type="PROSITE-ProRule" id="PRU00169"/>
    </source>
</evidence>
<dbReference type="OrthoDB" id="9792854at2"/>
<dbReference type="PROSITE" id="PS50885">
    <property type="entry name" value="HAMP"/>
    <property type="match status" value="1"/>
</dbReference>
<dbReference type="Gene3D" id="3.30.565.10">
    <property type="entry name" value="Histidine kinase-like ATPase, C-terminal domain"/>
    <property type="match status" value="1"/>
</dbReference>
<comment type="subcellular location">
    <subcellularLocation>
        <location evidence="2">Cell membrane</location>
        <topology evidence="2">Multi-pass membrane protein</topology>
    </subcellularLocation>
</comment>
<keyword evidence="9" id="KW-0418">Kinase</keyword>
<proteinExistence type="predicted"/>
<dbReference type="Pfam" id="PF01627">
    <property type="entry name" value="Hpt"/>
    <property type="match status" value="1"/>
</dbReference>
<dbReference type="PANTHER" id="PTHR45339:SF1">
    <property type="entry name" value="HYBRID SIGNAL TRANSDUCTION HISTIDINE KINASE J"/>
    <property type="match status" value="1"/>
</dbReference>
<keyword evidence="7 16" id="KW-0812">Transmembrane</keyword>
<keyword evidence="22" id="KW-1185">Reference proteome</keyword>
<evidence type="ECO:0000256" key="4">
    <source>
        <dbReference type="ARBA" id="ARBA00022475"/>
    </source>
</evidence>
<dbReference type="Pfam" id="PF00512">
    <property type="entry name" value="HisKA"/>
    <property type="match status" value="1"/>
</dbReference>
<feature type="domain" description="HAMP" evidence="19">
    <location>
        <begin position="194"/>
        <end position="246"/>
    </location>
</feature>
<dbReference type="AlphaFoldDB" id="A0A0F7JV25"/>
<feature type="modified residue" description="4-aspartylphosphate" evidence="15">
    <location>
        <position position="711"/>
    </location>
</feature>
<dbReference type="GO" id="GO:0000155">
    <property type="term" value="F:phosphorelay sensor kinase activity"/>
    <property type="evidence" value="ECO:0007669"/>
    <property type="project" value="InterPro"/>
</dbReference>
<keyword evidence="8" id="KW-0547">Nucleotide-binding</keyword>
<dbReference type="Gene3D" id="3.40.50.2300">
    <property type="match status" value="1"/>
</dbReference>
<organism evidence="21 22">
    <name type="scientific">Sedimenticola thiotaurini</name>
    <dbReference type="NCBI Taxonomy" id="1543721"/>
    <lineage>
        <taxon>Bacteria</taxon>
        <taxon>Pseudomonadati</taxon>
        <taxon>Pseudomonadota</taxon>
        <taxon>Gammaproteobacteria</taxon>
        <taxon>Chromatiales</taxon>
        <taxon>Sedimenticolaceae</taxon>
        <taxon>Sedimenticola</taxon>
    </lineage>
</organism>
<evidence type="ECO:0000313" key="22">
    <source>
        <dbReference type="Proteomes" id="UP000034410"/>
    </source>
</evidence>
<keyword evidence="13 16" id="KW-0472">Membrane</keyword>
<dbReference type="PROSITE" id="PS50110">
    <property type="entry name" value="RESPONSE_REGULATORY"/>
    <property type="match status" value="1"/>
</dbReference>
<accession>A0A0F7JV25</accession>
<dbReference type="SUPFAM" id="SSF52172">
    <property type="entry name" value="CheY-like"/>
    <property type="match status" value="1"/>
</dbReference>
<dbReference type="GO" id="GO:0005524">
    <property type="term" value="F:ATP binding"/>
    <property type="evidence" value="ECO:0007669"/>
    <property type="project" value="UniProtKB-KW"/>
</dbReference>
<feature type="transmembrane region" description="Helical" evidence="16">
    <location>
        <begin position="170"/>
        <end position="193"/>
    </location>
</feature>
<evidence type="ECO:0000256" key="3">
    <source>
        <dbReference type="ARBA" id="ARBA00012438"/>
    </source>
</evidence>
<evidence type="ECO:0000313" key="21">
    <source>
        <dbReference type="EMBL" id="AKH19174.1"/>
    </source>
</evidence>
<dbReference type="SMART" id="SM00304">
    <property type="entry name" value="HAMP"/>
    <property type="match status" value="1"/>
</dbReference>
<dbReference type="PROSITE" id="PS50894">
    <property type="entry name" value="HPT"/>
    <property type="match status" value="1"/>
</dbReference>
<dbReference type="InterPro" id="IPR011006">
    <property type="entry name" value="CheY-like_superfamily"/>
</dbReference>
<evidence type="ECO:0000256" key="11">
    <source>
        <dbReference type="ARBA" id="ARBA00022989"/>
    </source>
</evidence>
<sequence length="998" mass="111530">MSIRLKFVLFTLGMVIMLIVPIAAGGYWIINRIVFNLYENNLQREITNIDNSIRARVKRLEPIGILSQENFLKAEKGHLIDELKRFQLGETGSLVILDSASNTLLISEASRHAPPPVELIEQARVQDGTGSFTYNSNNEAMFAVFTRSIWNWTIVLTITQAEMLIQRNLFAFFGLLLTLVPLIGVSLLFLIFYHRFYKQISRTLEALKLIEQGRLDTRISNPANNELGEVQTGINSMASTLNDLITNLEQRVNLHTHELRHAKELAEAANRAKGDFLANMSHEIRTPLNGVLGMCQLLQSTEMTQKQQLYLNTIGAAANSLLVIINDILDFSKIEAGELKFEESPFNLSQVLEELSDLMTPAMEQKHLRLIYDTPGDLDDQIIGDSLRIKQVLTNLINNAVKFTQQGQVVLRITLKQQTRDYLVLQFSVEDTGQGIEADQIERLFRPFTQADASTTRRYGGTGLGLSICQRLVNKMGGEISVSSEPGKGSCFSFNATFGRLKHDRKPSGKTAAVLSNKRVALICSDPLTGTIAGRHLKESGCVIRRFASLQEFTDALGDTSTDHGLDILIIDGSAIHSADDLLQPLLQSGQIPDSLPTLLLYDFEDERREIFSQVLKKPLIREKLDTALLETLQPERSSARSRQSPAQKSQIEQLAGMHILLVEDTVLNQQVVIEILDQLQITVSVADNGKTALAMLEEQGIEAFDAIMMDIQMPVMDGFETTRRIRKHPLLKAIPVIAMTANAMSGDRERCLAAGMDLYLTKPINRDQLIQALSQSLRLLEDDTGDTELSEPPSNSVATIDLAILLNRFDGDRPRVLRLLLQAEESFQSDLLQIRRCLEEDDWQGLAQSLHRLKGVAGNMATMGLYHRCATMEAALAGGKTAQLIAHYQELESELDRVISRISALSEQLAAENKMQQNSAPANHTIIDLLPMLTVLRKQLIEHDLVENSTIDSLEQQIDNFAHPEIITLLVQQLRAFNYPAAIKPLDQLIRELELSR</sequence>
<dbReference type="Pfam" id="PF02518">
    <property type="entry name" value="HATPase_c"/>
    <property type="match status" value="1"/>
</dbReference>
<dbReference type="PANTHER" id="PTHR45339">
    <property type="entry name" value="HYBRID SIGNAL TRANSDUCTION HISTIDINE KINASE J"/>
    <property type="match status" value="1"/>
</dbReference>
<dbReference type="PROSITE" id="PS50109">
    <property type="entry name" value="HIS_KIN"/>
    <property type="match status" value="1"/>
</dbReference>
<dbReference type="SMART" id="SM00388">
    <property type="entry name" value="HisKA"/>
    <property type="match status" value="1"/>
</dbReference>
<dbReference type="InterPro" id="IPR001789">
    <property type="entry name" value="Sig_transdc_resp-reg_receiver"/>
</dbReference>
<dbReference type="KEGG" id="seds:AAY24_01120"/>
<dbReference type="SMART" id="SM00448">
    <property type="entry name" value="REC"/>
    <property type="match status" value="1"/>
</dbReference>
<dbReference type="CDD" id="cd16922">
    <property type="entry name" value="HATPase_EvgS-ArcB-TorS-like"/>
    <property type="match status" value="1"/>
</dbReference>
<dbReference type="CDD" id="cd00088">
    <property type="entry name" value="HPT"/>
    <property type="match status" value="1"/>
</dbReference>
<feature type="domain" description="HPt" evidence="20">
    <location>
        <begin position="813"/>
        <end position="913"/>
    </location>
</feature>
<comment type="catalytic activity">
    <reaction evidence="1">
        <text>ATP + protein L-histidine = ADP + protein N-phospho-L-histidine.</text>
        <dbReference type="EC" id="2.7.13.3"/>
    </reaction>
</comment>
<dbReference type="InterPro" id="IPR003594">
    <property type="entry name" value="HATPase_dom"/>
</dbReference>
<dbReference type="FunFam" id="1.10.287.130:FF:000003">
    <property type="entry name" value="Histidine kinase"/>
    <property type="match status" value="1"/>
</dbReference>
<dbReference type="InterPro" id="IPR036097">
    <property type="entry name" value="HisK_dim/P_sf"/>
</dbReference>
<feature type="domain" description="Histidine kinase" evidence="17">
    <location>
        <begin position="279"/>
        <end position="500"/>
    </location>
</feature>
<dbReference type="GO" id="GO:0005886">
    <property type="term" value="C:plasma membrane"/>
    <property type="evidence" value="ECO:0007669"/>
    <property type="project" value="UniProtKB-SubCell"/>
</dbReference>
<evidence type="ECO:0000256" key="16">
    <source>
        <dbReference type="SAM" id="Phobius"/>
    </source>
</evidence>
<evidence type="ECO:0000256" key="5">
    <source>
        <dbReference type="ARBA" id="ARBA00022553"/>
    </source>
</evidence>
<dbReference type="InterPro" id="IPR004358">
    <property type="entry name" value="Sig_transdc_His_kin-like_C"/>
</dbReference>
<feature type="modified residue" description="Phosphohistidine" evidence="14">
    <location>
        <position position="852"/>
    </location>
</feature>
<evidence type="ECO:0000259" key="18">
    <source>
        <dbReference type="PROSITE" id="PS50110"/>
    </source>
</evidence>
<dbReference type="Proteomes" id="UP000034410">
    <property type="component" value="Chromosome"/>
</dbReference>
<keyword evidence="6" id="KW-0808">Transferase</keyword>
<feature type="transmembrane region" description="Helical" evidence="16">
    <location>
        <begin position="7"/>
        <end position="30"/>
    </location>
</feature>
<dbReference type="CDD" id="cd17546">
    <property type="entry name" value="REC_hyHK_CKI1_RcsC-like"/>
    <property type="match status" value="1"/>
</dbReference>
<evidence type="ECO:0000256" key="13">
    <source>
        <dbReference type="ARBA" id="ARBA00023136"/>
    </source>
</evidence>
<dbReference type="InterPro" id="IPR036641">
    <property type="entry name" value="HPT_dom_sf"/>
</dbReference>
<evidence type="ECO:0000256" key="14">
    <source>
        <dbReference type="PROSITE-ProRule" id="PRU00110"/>
    </source>
</evidence>
<dbReference type="Gene3D" id="1.10.287.130">
    <property type="match status" value="1"/>
</dbReference>
<dbReference type="EC" id="2.7.13.3" evidence="3"/>
<evidence type="ECO:0000256" key="8">
    <source>
        <dbReference type="ARBA" id="ARBA00022741"/>
    </source>
</evidence>
<evidence type="ECO:0000259" key="19">
    <source>
        <dbReference type="PROSITE" id="PS50885"/>
    </source>
</evidence>
<protein>
    <recommendedName>
        <fullName evidence="3">histidine kinase</fullName>
        <ecNumber evidence="3">2.7.13.3</ecNumber>
    </recommendedName>
</protein>
<dbReference type="EMBL" id="CP011412">
    <property type="protein sequence ID" value="AKH19174.1"/>
    <property type="molecule type" value="Genomic_DNA"/>
</dbReference>
<evidence type="ECO:0000256" key="6">
    <source>
        <dbReference type="ARBA" id="ARBA00022679"/>
    </source>
</evidence>
<dbReference type="SUPFAM" id="SSF55874">
    <property type="entry name" value="ATPase domain of HSP90 chaperone/DNA topoisomerase II/histidine kinase"/>
    <property type="match status" value="1"/>
</dbReference>
<dbReference type="CDD" id="cd00082">
    <property type="entry name" value="HisKA"/>
    <property type="match status" value="1"/>
</dbReference>
<name>A0A0F7JV25_9GAMM</name>
<reference evidence="21 22" key="1">
    <citation type="journal article" date="2015" name="Genome Announc.">
        <title>Complete Genome Sequence of Sedimenticola thiotaurini Strain SIP-G1, a Polyphosphate- and Polyhydroxyalkanoate-Accumulating Sulfur-Oxidizing Gammaproteobacterium Isolated from Salt Marsh Sediments.</title>
        <authorList>
            <person name="Flood B.E."/>
            <person name="Jones D.S."/>
            <person name="Bailey J.V."/>
        </authorList>
    </citation>
    <scope>NUCLEOTIDE SEQUENCE [LARGE SCALE GENOMIC DNA]</scope>
    <source>
        <strain evidence="21 22">SIP-G1</strain>
    </source>
</reference>
<keyword evidence="12" id="KW-0902">Two-component regulatory system</keyword>
<dbReference type="CDD" id="cd06225">
    <property type="entry name" value="HAMP"/>
    <property type="match status" value="1"/>
</dbReference>
<dbReference type="Gene3D" id="6.10.340.10">
    <property type="match status" value="1"/>
</dbReference>
<evidence type="ECO:0000256" key="7">
    <source>
        <dbReference type="ARBA" id="ARBA00022692"/>
    </source>
</evidence>
<gene>
    <name evidence="21" type="ORF">AAY24_01120</name>
</gene>
<evidence type="ECO:0000256" key="2">
    <source>
        <dbReference type="ARBA" id="ARBA00004651"/>
    </source>
</evidence>
<evidence type="ECO:0000259" key="20">
    <source>
        <dbReference type="PROSITE" id="PS50894"/>
    </source>
</evidence>
<dbReference type="Gene3D" id="1.20.120.160">
    <property type="entry name" value="HPT domain"/>
    <property type="match status" value="1"/>
</dbReference>
<feature type="domain" description="Response regulatory" evidence="18">
    <location>
        <begin position="659"/>
        <end position="778"/>
    </location>
</feature>
<evidence type="ECO:0000256" key="12">
    <source>
        <dbReference type="ARBA" id="ARBA00023012"/>
    </source>
</evidence>
<dbReference type="InterPro" id="IPR008207">
    <property type="entry name" value="Sig_transdc_His_kin_Hpt_dom"/>
</dbReference>